<sequence>MEKRTLASFLGGNMPENEMELAELSDEIWTLGDIIHIHDQLKVMILIFL</sequence>
<accession>A0A9D1TUK4</accession>
<dbReference type="Proteomes" id="UP000823934">
    <property type="component" value="Unassembled WGS sequence"/>
</dbReference>
<organism evidence="1 2">
    <name type="scientific">Candidatus Ignatzschineria merdigallinarum</name>
    <dbReference type="NCBI Taxonomy" id="2838621"/>
    <lineage>
        <taxon>Bacteria</taxon>
        <taxon>Pseudomonadati</taxon>
        <taxon>Pseudomonadota</taxon>
        <taxon>Gammaproteobacteria</taxon>
        <taxon>Cardiobacteriales</taxon>
        <taxon>Ignatzschineriaceae</taxon>
        <taxon>Ignatzschineria</taxon>
    </lineage>
</organism>
<evidence type="ECO:0000313" key="1">
    <source>
        <dbReference type="EMBL" id="HIW07336.1"/>
    </source>
</evidence>
<name>A0A9D1TUK4_9GAMM</name>
<comment type="caution">
    <text evidence="1">The sequence shown here is derived from an EMBL/GenBank/DDBJ whole genome shotgun (WGS) entry which is preliminary data.</text>
</comment>
<reference evidence="1" key="1">
    <citation type="journal article" date="2021" name="PeerJ">
        <title>Extensive microbial diversity within the chicken gut microbiome revealed by metagenomics and culture.</title>
        <authorList>
            <person name="Gilroy R."/>
            <person name="Ravi A."/>
            <person name="Getino M."/>
            <person name="Pursley I."/>
            <person name="Horton D.L."/>
            <person name="Alikhan N.F."/>
            <person name="Baker D."/>
            <person name="Gharbi K."/>
            <person name="Hall N."/>
            <person name="Watson M."/>
            <person name="Adriaenssens E.M."/>
            <person name="Foster-Nyarko E."/>
            <person name="Jarju S."/>
            <person name="Secka A."/>
            <person name="Antonio M."/>
            <person name="Oren A."/>
            <person name="Chaudhuri R.R."/>
            <person name="La Ragione R."/>
            <person name="Hildebrand F."/>
            <person name="Pallen M.J."/>
        </authorList>
    </citation>
    <scope>NUCLEOTIDE SEQUENCE</scope>
    <source>
        <strain evidence="1">CHK160-9182</strain>
    </source>
</reference>
<gene>
    <name evidence="1" type="ORF">H9889_08460</name>
</gene>
<evidence type="ECO:0000313" key="2">
    <source>
        <dbReference type="Proteomes" id="UP000823934"/>
    </source>
</evidence>
<dbReference type="EMBL" id="DXHP01000188">
    <property type="protein sequence ID" value="HIW07336.1"/>
    <property type="molecule type" value="Genomic_DNA"/>
</dbReference>
<reference evidence="1" key="2">
    <citation type="submission" date="2021-04" db="EMBL/GenBank/DDBJ databases">
        <authorList>
            <person name="Gilroy R."/>
        </authorList>
    </citation>
    <scope>NUCLEOTIDE SEQUENCE</scope>
    <source>
        <strain evidence="1">CHK160-9182</strain>
    </source>
</reference>
<proteinExistence type="predicted"/>
<protein>
    <submittedName>
        <fullName evidence="1">Uncharacterized protein</fullName>
    </submittedName>
</protein>
<dbReference type="AlphaFoldDB" id="A0A9D1TUK4"/>